<keyword evidence="1" id="KW-1133">Transmembrane helix</keyword>
<sequence>MHYGQMISCIALASGAAMGLGALISPRWASGVVRLVEDPDPARPGGYSEFRATYGGLFLMAHLSALLIALNLPAIYAGFAALPLALGWIGAGIGRLVSLFADRGRNRARGLIPVWIPLEILIGLAIGANLIQIYDIIRTFTK</sequence>
<gene>
    <name evidence="2" type="ORF">HJA_04471</name>
</gene>
<evidence type="ECO:0000313" key="2">
    <source>
        <dbReference type="EMBL" id="KCZ90455.1"/>
    </source>
</evidence>
<protein>
    <recommendedName>
        <fullName evidence="4">DUF4345 domain-containing protein</fullName>
    </recommendedName>
</protein>
<feature type="transmembrane region" description="Helical" evidence="1">
    <location>
        <begin position="112"/>
        <end position="134"/>
    </location>
</feature>
<comment type="caution">
    <text evidence="2">The sequence shown here is derived from an EMBL/GenBank/DDBJ whole genome shotgun (WGS) entry which is preliminary data.</text>
</comment>
<dbReference type="STRING" id="1280952.HJA_04471"/>
<dbReference type="OrthoDB" id="9808658at2"/>
<dbReference type="AlphaFoldDB" id="A0A059FII1"/>
<keyword evidence="3" id="KW-1185">Reference proteome</keyword>
<dbReference type="RefSeq" id="WP_035578653.1">
    <property type="nucleotide sequence ID" value="NZ_ARYJ01000002.1"/>
</dbReference>
<accession>A0A059FII1</accession>
<feature type="transmembrane region" description="Helical" evidence="1">
    <location>
        <begin position="53"/>
        <end position="72"/>
    </location>
</feature>
<dbReference type="PATRIC" id="fig|1280952.3.peg.886"/>
<dbReference type="eggNOG" id="ENOG50302QF">
    <property type="taxonomic scope" value="Bacteria"/>
</dbReference>
<reference evidence="2 3" key="1">
    <citation type="journal article" date="2014" name="Antonie Van Leeuwenhoek">
        <title>Hyphomonas beringensis sp. nov. and Hyphomonas chukchiensis sp. nov., isolated from surface seawater of the Bering Sea and Chukchi Sea.</title>
        <authorList>
            <person name="Li C."/>
            <person name="Lai Q."/>
            <person name="Li G."/>
            <person name="Dong C."/>
            <person name="Wang J."/>
            <person name="Liao Y."/>
            <person name="Shao Z."/>
        </authorList>
    </citation>
    <scope>NUCLEOTIDE SEQUENCE [LARGE SCALE GENOMIC DNA]</scope>
    <source>
        <strain evidence="2 3">VP2</strain>
    </source>
</reference>
<organism evidence="2 3">
    <name type="scientific">Hyphomonas jannaschiana VP2</name>
    <dbReference type="NCBI Taxonomy" id="1280952"/>
    <lineage>
        <taxon>Bacteria</taxon>
        <taxon>Pseudomonadati</taxon>
        <taxon>Pseudomonadota</taxon>
        <taxon>Alphaproteobacteria</taxon>
        <taxon>Hyphomonadales</taxon>
        <taxon>Hyphomonadaceae</taxon>
        <taxon>Hyphomonas</taxon>
    </lineage>
</organism>
<evidence type="ECO:0008006" key="4">
    <source>
        <dbReference type="Google" id="ProtNLM"/>
    </source>
</evidence>
<keyword evidence="1" id="KW-0472">Membrane</keyword>
<feature type="transmembrane region" description="Helical" evidence="1">
    <location>
        <begin position="79"/>
        <end position="100"/>
    </location>
</feature>
<name>A0A059FII1_9PROT</name>
<proteinExistence type="predicted"/>
<evidence type="ECO:0000256" key="1">
    <source>
        <dbReference type="SAM" id="Phobius"/>
    </source>
</evidence>
<dbReference type="EMBL" id="ARYJ01000002">
    <property type="protein sequence ID" value="KCZ90455.1"/>
    <property type="molecule type" value="Genomic_DNA"/>
</dbReference>
<keyword evidence="1" id="KW-0812">Transmembrane</keyword>
<dbReference type="Proteomes" id="UP000024816">
    <property type="component" value="Unassembled WGS sequence"/>
</dbReference>
<evidence type="ECO:0000313" key="3">
    <source>
        <dbReference type="Proteomes" id="UP000024816"/>
    </source>
</evidence>